<reference evidence="1 2" key="1">
    <citation type="submission" date="2020-03" db="EMBL/GenBank/DDBJ databases">
        <title>FDA dAtabase for Regulatory Grade micrObial Sequences (FDA-ARGOS): Supporting development and validation of Infectious Disease Dx tests.</title>
        <authorList>
            <person name="Campos J."/>
            <person name="Goldberg B."/>
            <person name="Tallon L."/>
            <person name="Sadzewicz L."/>
            <person name="Vavikolanu K."/>
            <person name="Mehta A."/>
            <person name="Aluvathingal J."/>
            <person name="Nadendla S."/>
            <person name="Nandy P."/>
            <person name="Geyer C."/>
            <person name="Yan Y."/>
            <person name="Sichtig H."/>
        </authorList>
    </citation>
    <scope>NUCLEOTIDE SEQUENCE [LARGE SCALE GENOMIC DNA]</scope>
    <source>
        <strain evidence="1 2">FDAARGOS_656</strain>
    </source>
</reference>
<dbReference type="EMBL" id="JABWAD010000022">
    <property type="protein sequence ID" value="KAF6070933.1"/>
    <property type="molecule type" value="Genomic_DNA"/>
</dbReference>
<evidence type="ECO:0000313" key="2">
    <source>
        <dbReference type="Proteomes" id="UP000536275"/>
    </source>
</evidence>
<sequence>MGVEFFSDVVSYKNLELLSKSNVVATFEHKEGSSLTNSKGKLSANGFSILDVNDFLLKEASTSANLSIDCSGVTVFRKLSPRLILRSLKLQRIHLENLLLYHNFEPIEIKNLSLGFEEKAPSVIPIAKIFKLNKIESLELSFETKPTEVEMQQFMSQLVSLKHLSIMSQNFRFDRALNSLDPNSLESFHVIVMGRYDTFSAKIVAEILKNQSESIARLCWSNKRLNVRKRIYGLNDFERVYSVDAVARDQDIAEIRALLSDGYPRLKNVISNESYYRVDRKGSNIDVVLIN</sequence>
<gene>
    <name evidence="1" type="ORF">FOB64_001995</name>
</gene>
<dbReference type="AlphaFoldDB" id="A0A8H6F4G2"/>
<proteinExistence type="predicted"/>
<evidence type="ECO:0000313" key="1">
    <source>
        <dbReference type="EMBL" id="KAF6070933.1"/>
    </source>
</evidence>
<name>A0A8H6F4G2_CANAX</name>
<protein>
    <submittedName>
        <fullName evidence="1">Uncharacterized protein</fullName>
    </submittedName>
</protein>
<dbReference type="Proteomes" id="UP000536275">
    <property type="component" value="Unassembled WGS sequence"/>
</dbReference>
<accession>A0A8H6F4G2</accession>
<comment type="caution">
    <text evidence="1">The sequence shown here is derived from an EMBL/GenBank/DDBJ whole genome shotgun (WGS) entry which is preliminary data.</text>
</comment>
<organism evidence="1 2">
    <name type="scientific">Candida albicans</name>
    <name type="common">Yeast</name>
    <dbReference type="NCBI Taxonomy" id="5476"/>
    <lineage>
        <taxon>Eukaryota</taxon>
        <taxon>Fungi</taxon>
        <taxon>Dikarya</taxon>
        <taxon>Ascomycota</taxon>
        <taxon>Saccharomycotina</taxon>
        <taxon>Pichiomycetes</taxon>
        <taxon>Debaryomycetaceae</taxon>
        <taxon>Candida/Lodderomyces clade</taxon>
        <taxon>Candida</taxon>
    </lineage>
</organism>